<dbReference type="GO" id="GO:0009791">
    <property type="term" value="P:post-embryonic development"/>
    <property type="evidence" value="ECO:0007669"/>
    <property type="project" value="UniProtKB-ARBA"/>
</dbReference>
<dbReference type="AlphaFoldDB" id="A0A7K6NBC8"/>
<reference evidence="11 12" key="1">
    <citation type="submission" date="2019-09" db="EMBL/GenBank/DDBJ databases">
        <title>Bird 10,000 Genomes (B10K) Project - Family phase.</title>
        <authorList>
            <person name="Zhang G."/>
        </authorList>
    </citation>
    <scope>NUCLEOTIDE SEQUENCE [LARGE SCALE GENOMIC DNA]</scope>
    <source>
        <strain evidence="11">B10K-DU-029-80</strain>
        <tissue evidence="11">Muscle</tissue>
    </source>
</reference>
<dbReference type="SUPFAM" id="SSF57667">
    <property type="entry name" value="beta-beta-alpha zinc fingers"/>
    <property type="match status" value="1"/>
</dbReference>
<dbReference type="GO" id="GO:0003677">
    <property type="term" value="F:DNA binding"/>
    <property type="evidence" value="ECO:0007669"/>
    <property type="project" value="InterPro"/>
</dbReference>
<evidence type="ECO:0000313" key="11">
    <source>
        <dbReference type="EMBL" id="NWW46577.1"/>
    </source>
</evidence>
<keyword evidence="2" id="KW-0479">Metal-binding</keyword>
<dbReference type="PANTHER" id="PTHR46481:SF10">
    <property type="entry name" value="ZINC FINGER BED DOMAIN-CONTAINING PROTEIN 39"/>
    <property type="match status" value="1"/>
</dbReference>
<feature type="region of interest" description="Disordered" evidence="9">
    <location>
        <begin position="1"/>
        <end position="27"/>
    </location>
</feature>
<dbReference type="InterPro" id="IPR012337">
    <property type="entry name" value="RNaseH-like_sf"/>
</dbReference>
<evidence type="ECO:0000256" key="6">
    <source>
        <dbReference type="ARBA" id="ARBA00023163"/>
    </source>
</evidence>
<gene>
    <name evidence="11" type="primary">Zbed4_0</name>
    <name evidence="11" type="ORF">PEDTOR_R14549</name>
</gene>
<keyword evidence="4" id="KW-0862">Zinc</keyword>
<dbReference type="GO" id="GO:0005634">
    <property type="term" value="C:nucleus"/>
    <property type="evidence" value="ECO:0007669"/>
    <property type="project" value="UniProtKB-SubCell"/>
</dbReference>
<dbReference type="SMART" id="SM00614">
    <property type="entry name" value="ZnF_BED"/>
    <property type="match status" value="1"/>
</dbReference>
<dbReference type="PROSITE" id="PS50808">
    <property type="entry name" value="ZF_BED"/>
    <property type="match status" value="1"/>
</dbReference>
<evidence type="ECO:0000259" key="10">
    <source>
        <dbReference type="PROSITE" id="PS50808"/>
    </source>
</evidence>
<dbReference type="SUPFAM" id="SSF140996">
    <property type="entry name" value="Hermes dimerisation domain"/>
    <property type="match status" value="1"/>
</dbReference>
<sequence>SAYAMGPAARRKRDKTGGDSGSGGGTTALYVDRRKSKVWNYYAKLGDAYVECNICKKQLSFHNSTTTMREHLVRKHGIRDTLLSHLKEDQGADGDYAGPENAGKRCRLTPENGFCHPAASCSEPRSEVIAELVVEMIFRDLHPLSVVKDKGFGLLLGYLEPGFSLPSPAQLSGALWHRYGAVKQQLERYLGTAQAVVLCVESWGSQFHQCSYWSVTANFIDEEWRRARCLMETQRANGDPRSLGEKLVALLAQFGLSGKSVFCVMHDGGGTTAEVPHGWSEVRCAARTLQLCI</sequence>
<evidence type="ECO:0000256" key="2">
    <source>
        <dbReference type="ARBA" id="ARBA00022723"/>
    </source>
</evidence>
<dbReference type="EMBL" id="VZRU01007386">
    <property type="protein sequence ID" value="NWW46577.1"/>
    <property type="molecule type" value="Genomic_DNA"/>
</dbReference>
<dbReference type="PANTHER" id="PTHR46481">
    <property type="entry name" value="ZINC FINGER BED DOMAIN-CONTAINING PROTEIN 4"/>
    <property type="match status" value="1"/>
</dbReference>
<feature type="non-terminal residue" evidence="11">
    <location>
        <position position="293"/>
    </location>
</feature>
<comment type="caution">
    <text evidence="11">The sequence shown here is derived from an EMBL/GenBank/DDBJ whole genome shotgun (WGS) entry which is preliminary data.</text>
</comment>
<keyword evidence="3 8" id="KW-0863">Zinc-finger</keyword>
<protein>
    <submittedName>
        <fullName evidence="11">ZBED4 protein</fullName>
    </submittedName>
</protein>
<evidence type="ECO:0000313" key="12">
    <source>
        <dbReference type="Proteomes" id="UP000565207"/>
    </source>
</evidence>
<keyword evidence="7" id="KW-0539">Nucleus</keyword>
<dbReference type="InterPro" id="IPR036236">
    <property type="entry name" value="Znf_C2H2_sf"/>
</dbReference>
<keyword evidence="12" id="KW-1185">Reference proteome</keyword>
<evidence type="ECO:0000256" key="5">
    <source>
        <dbReference type="ARBA" id="ARBA00023015"/>
    </source>
</evidence>
<name>A0A7K6NBC8_PEDTO</name>
<evidence type="ECO:0000256" key="3">
    <source>
        <dbReference type="ARBA" id="ARBA00022771"/>
    </source>
</evidence>
<comment type="subcellular location">
    <subcellularLocation>
        <location evidence="1">Nucleus</location>
    </subcellularLocation>
</comment>
<evidence type="ECO:0000256" key="1">
    <source>
        <dbReference type="ARBA" id="ARBA00004123"/>
    </source>
</evidence>
<dbReference type="InterPro" id="IPR052035">
    <property type="entry name" value="ZnF_BED_domain_contain"/>
</dbReference>
<feature type="domain" description="BED-type" evidence="10">
    <location>
        <begin position="33"/>
        <end position="76"/>
    </location>
</feature>
<keyword evidence="5" id="KW-0805">Transcription regulation</keyword>
<dbReference type="GO" id="GO:0008270">
    <property type="term" value="F:zinc ion binding"/>
    <property type="evidence" value="ECO:0007669"/>
    <property type="project" value="UniProtKB-KW"/>
</dbReference>
<proteinExistence type="predicted"/>
<dbReference type="SUPFAM" id="SSF53098">
    <property type="entry name" value="Ribonuclease H-like"/>
    <property type="match status" value="1"/>
</dbReference>
<dbReference type="InterPro" id="IPR003656">
    <property type="entry name" value="Znf_BED"/>
</dbReference>
<accession>A0A7K6NBC8</accession>
<feature type="non-terminal residue" evidence="11">
    <location>
        <position position="1"/>
    </location>
</feature>
<keyword evidence="6" id="KW-0804">Transcription</keyword>
<evidence type="ECO:0000256" key="4">
    <source>
        <dbReference type="ARBA" id="ARBA00022833"/>
    </source>
</evidence>
<evidence type="ECO:0000256" key="9">
    <source>
        <dbReference type="SAM" id="MobiDB-lite"/>
    </source>
</evidence>
<organism evidence="11 12">
    <name type="scientific">Pedionomus torquatus</name>
    <name type="common">Plains-wanderer</name>
    <dbReference type="NCBI Taxonomy" id="227192"/>
    <lineage>
        <taxon>Eukaryota</taxon>
        <taxon>Metazoa</taxon>
        <taxon>Chordata</taxon>
        <taxon>Craniata</taxon>
        <taxon>Vertebrata</taxon>
        <taxon>Euteleostomi</taxon>
        <taxon>Archelosauria</taxon>
        <taxon>Archosauria</taxon>
        <taxon>Dinosauria</taxon>
        <taxon>Saurischia</taxon>
        <taxon>Theropoda</taxon>
        <taxon>Coelurosauria</taxon>
        <taxon>Aves</taxon>
        <taxon>Neognathae</taxon>
        <taxon>Neoaves</taxon>
        <taxon>Charadriiformes</taxon>
        <taxon>Pedionomidae</taxon>
        <taxon>Pedionomus</taxon>
    </lineage>
</organism>
<evidence type="ECO:0000256" key="7">
    <source>
        <dbReference type="ARBA" id="ARBA00023242"/>
    </source>
</evidence>
<dbReference type="Proteomes" id="UP000565207">
    <property type="component" value="Unassembled WGS sequence"/>
</dbReference>
<dbReference type="Pfam" id="PF02892">
    <property type="entry name" value="zf-BED"/>
    <property type="match status" value="1"/>
</dbReference>
<evidence type="ECO:0000256" key="8">
    <source>
        <dbReference type="PROSITE-ProRule" id="PRU00027"/>
    </source>
</evidence>